<sequence>MNGWGSKFRRSLTTATTLAAACAAGAIILPAAPGVADTGYHHYQYTCQGGAFIPRSQELPIQVDVAIPKTVRVGERIAVDWTMSASPLVSSAHFAKGGRLSVTATVDVAGLWQGKLDSTGTKEQGELQAGGPLEMPTAISGSVSTIKEGKLLLTPGQLTLTFTPPASTVRVNDTDDPTAPHGGVDKTHQHGPIVYDDHGDWIYADKRESYGDFQNDLHASNKPGSFVEVKFLGDRIRYIGERVKTVGKVAIKIDDSKEPVEVIDAHDEQSPEPKPKAQQVLWDKKLDYGDHTVTFTNLAETGSIMAVDAFEFITGDLAVPPSMFTAVCSFDGTPATATVDVVAAPTPTPSPSSSGSGRVSDGDDSVRGVVVLSGGGQGHGAPTETASPTPKASKTPKASSTPQVRVTPRGGAHTGEAPDGVGAGPLIGYGTALTLASALGGLALRRRRAAHRTLAANSAVGPIDAGRGSAE</sequence>
<keyword evidence="3" id="KW-0732">Signal</keyword>
<gene>
    <name evidence="4" type="ORF">GCM10007964_68620</name>
</gene>
<reference evidence="4" key="2">
    <citation type="submission" date="2020-09" db="EMBL/GenBank/DDBJ databases">
        <authorList>
            <person name="Sun Q."/>
            <person name="Ohkuma M."/>
        </authorList>
    </citation>
    <scope>NUCLEOTIDE SEQUENCE</scope>
    <source>
        <strain evidence="4">JCM 13064</strain>
    </source>
</reference>
<keyword evidence="2" id="KW-1133">Transmembrane helix</keyword>
<evidence type="ECO:0000256" key="2">
    <source>
        <dbReference type="SAM" id="Phobius"/>
    </source>
</evidence>
<evidence type="ECO:0000256" key="1">
    <source>
        <dbReference type="SAM" id="MobiDB-lite"/>
    </source>
</evidence>
<protein>
    <submittedName>
        <fullName evidence="4">Uncharacterized protein</fullName>
    </submittedName>
</protein>
<reference evidence="4" key="1">
    <citation type="journal article" date="2014" name="Int. J. Syst. Evol. Microbiol.">
        <title>Complete genome sequence of Corynebacterium casei LMG S-19264T (=DSM 44701T), isolated from a smear-ripened cheese.</title>
        <authorList>
            <consortium name="US DOE Joint Genome Institute (JGI-PGF)"/>
            <person name="Walter F."/>
            <person name="Albersmeier A."/>
            <person name="Kalinowski J."/>
            <person name="Ruckert C."/>
        </authorList>
    </citation>
    <scope>NUCLEOTIDE SEQUENCE</scope>
    <source>
        <strain evidence="4">JCM 13064</strain>
    </source>
</reference>
<dbReference type="AlphaFoldDB" id="A0A917VTR0"/>
<organism evidence="4 5">
    <name type="scientific">Sphaerisporangium melleum</name>
    <dbReference type="NCBI Taxonomy" id="321316"/>
    <lineage>
        <taxon>Bacteria</taxon>
        <taxon>Bacillati</taxon>
        <taxon>Actinomycetota</taxon>
        <taxon>Actinomycetes</taxon>
        <taxon>Streptosporangiales</taxon>
        <taxon>Streptosporangiaceae</taxon>
        <taxon>Sphaerisporangium</taxon>
    </lineage>
</organism>
<dbReference type="Proteomes" id="UP000645217">
    <property type="component" value="Unassembled WGS sequence"/>
</dbReference>
<evidence type="ECO:0000313" key="4">
    <source>
        <dbReference type="EMBL" id="GGL16873.1"/>
    </source>
</evidence>
<dbReference type="PROSITE" id="PS51257">
    <property type="entry name" value="PROKAR_LIPOPROTEIN"/>
    <property type="match status" value="1"/>
</dbReference>
<feature type="compositionally biased region" description="Polar residues" evidence="1">
    <location>
        <begin position="384"/>
        <end position="404"/>
    </location>
</feature>
<accession>A0A917VTR0</accession>
<dbReference type="RefSeq" id="WP_189167249.1">
    <property type="nucleotide sequence ID" value="NZ_BMNT01000055.1"/>
</dbReference>
<feature type="chain" id="PRO_5038865977" evidence="3">
    <location>
        <begin position="32"/>
        <end position="471"/>
    </location>
</feature>
<proteinExistence type="predicted"/>
<comment type="caution">
    <text evidence="4">The sequence shown here is derived from an EMBL/GenBank/DDBJ whole genome shotgun (WGS) entry which is preliminary data.</text>
</comment>
<keyword evidence="5" id="KW-1185">Reference proteome</keyword>
<name>A0A917VTR0_9ACTN</name>
<feature type="transmembrane region" description="Helical" evidence="2">
    <location>
        <begin position="426"/>
        <end position="444"/>
    </location>
</feature>
<feature type="compositionally biased region" description="Low complexity" evidence="1">
    <location>
        <begin position="342"/>
        <end position="359"/>
    </location>
</feature>
<feature type="region of interest" description="Disordered" evidence="1">
    <location>
        <begin position="342"/>
        <end position="421"/>
    </location>
</feature>
<feature type="signal peptide" evidence="3">
    <location>
        <begin position="1"/>
        <end position="31"/>
    </location>
</feature>
<evidence type="ECO:0000313" key="5">
    <source>
        <dbReference type="Proteomes" id="UP000645217"/>
    </source>
</evidence>
<keyword evidence="2" id="KW-0812">Transmembrane</keyword>
<evidence type="ECO:0000256" key="3">
    <source>
        <dbReference type="SAM" id="SignalP"/>
    </source>
</evidence>
<dbReference type="EMBL" id="BMNT01000055">
    <property type="protein sequence ID" value="GGL16873.1"/>
    <property type="molecule type" value="Genomic_DNA"/>
</dbReference>
<dbReference type="Gene3D" id="2.60.120.260">
    <property type="entry name" value="Galactose-binding domain-like"/>
    <property type="match status" value="1"/>
</dbReference>
<keyword evidence="2" id="KW-0472">Membrane</keyword>